<evidence type="ECO:0000259" key="1">
    <source>
        <dbReference type="SMART" id="SM01321"/>
    </source>
</evidence>
<dbReference type="GO" id="GO:0004803">
    <property type="term" value="F:transposase activity"/>
    <property type="evidence" value="ECO:0007669"/>
    <property type="project" value="InterPro"/>
</dbReference>
<gene>
    <name evidence="2" type="ORF">S01H1_23750</name>
</gene>
<feature type="non-terminal residue" evidence="2">
    <location>
        <position position="121"/>
    </location>
</feature>
<feature type="domain" description="Transposase IS200-like" evidence="1">
    <location>
        <begin position="16"/>
        <end position="120"/>
    </location>
</feature>
<dbReference type="SMART" id="SM01321">
    <property type="entry name" value="Y1_Tnp"/>
    <property type="match status" value="1"/>
</dbReference>
<organism evidence="2">
    <name type="scientific">marine sediment metagenome</name>
    <dbReference type="NCBI Taxonomy" id="412755"/>
    <lineage>
        <taxon>unclassified sequences</taxon>
        <taxon>metagenomes</taxon>
        <taxon>ecological metagenomes</taxon>
    </lineage>
</organism>
<proteinExistence type="predicted"/>
<sequence>NGRICPGNKALMQSNKQLQLQDAIRLSSAQQQVVRKAIIEEAASRGQRIYALAVQPTHIHIVADYVPQPIGKVVAFYKKAGRLALKTMGHNGKLWTRGYDKRFCFDEESLRRRIRYVDSQN</sequence>
<reference evidence="2" key="1">
    <citation type="journal article" date="2014" name="Front. Microbiol.">
        <title>High frequency of phylogenetically diverse reductive dehalogenase-homologous genes in deep subseafloor sedimentary metagenomes.</title>
        <authorList>
            <person name="Kawai M."/>
            <person name="Futagami T."/>
            <person name="Toyoda A."/>
            <person name="Takaki Y."/>
            <person name="Nishi S."/>
            <person name="Hori S."/>
            <person name="Arai W."/>
            <person name="Tsubouchi T."/>
            <person name="Morono Y."/>
            <person name="Uchiyama I."/>
            <person name="Ito T."/>
            <person name="Fujiyama A."/>
            <person name="Inagaki F."/>
            <person name="Takami H."/>
        </authorList>
    </citation>
    <scope>NUCLEOTIDE SEQUENCE</scope>
    <source>
        <strain evidence="2">Expedition CK06-06</strain>
    </source>
</reference>
<dbReference type="Gene3D" id="3.30.70.1290">
    <property type="entry name" value="Transposase IS200-like"/>
    <property type="match status" value="1"/>
</dbReference>
<comment type="caution">
    <text evidence="2">The sequence shown here is derived from an EMBL/GenBank/DDBJ whole genome shotgun (WGS) entry which is preliminary data.</text>
</comment>
<dbReference type="EMBL" id="BARS01013832">
    <property type="protein sequence ID" value="GAF87440.1"/>
    <property type="molecule type" value="Genomic_DNA"/>
</dbReference>
<name>X0UFZ8_9ZZZZ</name>
<dbReference type="GO" id="GO:0006313">
    <property type="term" value="P:DNA transposition"/>
    <property type="evidence" value="ECO:0007669"/>
    <property type="project" value="InterPro"/>
</dbReference>
<protein>
    <recommendedName>
        <fullName evidence="1">Transposase IS200-like domain-containing protein</fullName>
    </recommendedName>
</protein>
<dbReference type="SUPFAM" id="SSF143422">
    <property type="entry name" value="Transposase IS200-like"/>
    <property type="match status" value="1"/>
</dbReference>
<dbReference type="InterPro" id="IPR002686">
    <property type="entry name" value="Transposase_17"/>
</dbReference>
<accession>X0UFZ8</accession>
<dbReference type="GO" id="GO:0003677">
    <property type="term" value="F:DNA binding"/>
    <property type="evidence" value="ECO:0007669"/>
    <property type="project" value="InterPro"/>
</dbReference>
<dbReference type="InterPro" id="IPR036515">
    <property type="entry name" value="Transposase_17_sf"/>
</dbReference>
<feature type="non-terminal residue" evidence="2">
    <location>
        <position position="1"/>
    </location>
</feature>
<evidence type="ECO:0000313" key="2">
    <source>
        <dbReference type="EMBL" id="GAF87440.1"/>
    </source>
</evidence>
<dbReference type="AlphaFoldDB" id="X0UFZ8"/>